<protein>
    <submittedName>
        <fullName evidence="7">Uncharacterized protein</fullName>
    </submittedName>
</protein>
<name>A0A914C1G4_9BILA</name>
<evidence type="ECO:0000256" key="3">
    <source>
        <dbReference type="ARBA" id="ARBA00023136"/>
    </source>
</evidence>
<dbReference type="InterPro" id="IPR036259">
    <property type="entry name" value="MFS_trans_sf"/>
</dbReference>
<keyword evidence="1 5" id="KW-0812">Transmembrane</keyword>
<dbReference type="SUPFAM" id="SSF103473">
    <property type="entry name" value="MFS general substrate transporter"/>
    <property type="match status" value="2"/>
</dbReference>
<feature type="transmembrane region" description="Helical" evidence="5">
    <location>
        <begin position="103"/>
        <end position="124"/>
    </location>
</feature>
<feature type="compositionally biased region" description="Low complexity" evidence="4">
    <location>
        <begin position="387"/>
        <end position="399"/>
    </location>
</feature>
<feature type="transmembrane region" description="Helical" evidence="5">
    <location>
        <begin position="672"/>
        <end position="693"/>
    </location>
</feature>
<feature type="transmembrane region" description="Helical" evidence="5">
    <location>
        <begin position="584"/>
        <end position="603"/>
    </location>
</feature>
<keyword evidence="3 5" id="KW-0472">Membrane</keyword>
<feature type="transmembrane region" description="Helical" evidence="5">
    <location>
        <begin position="167"/>
        <end position="186"/>
    </location>
</feature>
<reference evidence="7" key="1">
    <citation type="submission" date="2022-11" db="UniProtKB">
        <authorList>
            <consortium name="WormBaseParasite"/>
        </authorList>
    </citation>
    <scope>IDENTIFICATION</scope>
</reference>
<keyword evidence="6" id="KW-1185">Reference proteome</keyword>
<feature type="region of interest" description="Disordered" evidence="4">
    <location>
        <begin position="707"/>
        <end position="740"/>
    </location>
</feature>
<feature type="compositionally biased region" description="Polar residues" evidence="4">
    <location>
        <begin position="713"/>
        <end position="723"/>
    </location>
</feature>
<keyword evidence="2 5" id="KW-1133">Transmembrane helix</keyword>
<feature type="region of interest" description="Disordered" evidence="4">
    <location>
        <begin position="301"/>
        <end position="332"/>
    </location>
</feature>
<dbReference type="PANTHER" id="PTHR23121:SF9">
    <property type="entry name" value="SODIUM-DEPENDENT GLUCOSE TRANSPORTER 1"/>
    <property type="match status" value="1"/>
</dbReference>
<organism evidence="6 7">
    <name type="scientific">Acrobeloides nanus</name>
    <dbReference type="NCBI Taxonomy" id="290746"/>
    <lineage>
        <taxon>Eukaryota</taxon>
        <taxon>Metazoa</taxon>
        <taxon>Ecdysozoa</taxon>
        <taxon>Nematoda</taxon>
        <taxon>Chromadorea</taxon>
        <taxon>Rhabditida</taxon>
        <taxon>Tylenchina</taxon>
        <taxon>Cephalobomorpha</taxon>
        <taxon>Cephaloboidea</taxon>
        <taxon>Cephalobidae</taxon>
        <taxon>Acrobeloides</taxon>
    </lineage>
</organism>
<evidence type="ECO:0000256" key="4">
    <source>
        <dbReference type="SAM" id="MobiDB-lite"/>
    </source>
</evidence>
<feature type="transmembrane region" description="Helical" evidence="5">
    <location>
        <begin position="554"/>
        <end position="572"/>
    </location>
</feature>
<feature type="transmembrane region" description="Helical" evidence="5">
    <location>
        <begin position="227"/>
        <end position="249"/>
    </location>
</feature>
<evidence type="ECO:0000256" key="5">
    <source>
        <dbReference type="SAM" id="Phobius"/>
    </source>
</evidence>
<dbReference type="Proteomes" id="UP000887540">
    <property type="component" value="Unplaced"/>
</dbReference>
<feature type="transmembrane region" description="Helical" evidence="5">
    <location>
        <begin position="609"/>
        <end position="635"/>
    </location>
</feature>
<feature type="compositionally biased region" description="Basic and acidic residues" evidence="4">
    <location>
        <begin position="317"/>
        <end position="332"/>
    </location>
</feature>
<dbReference type="PANTHER" id="PTHR23121">
    <property type="entry name" value="SODIUM-DEPENDENT GLUCOSE TRANSPORTER 1"/>
    <property type="match status" value="1"/>
</dbReference>
<feature type="transmembrane region" description="Helical" evidence="5">
    <location>
        <begin position="513"/>
        <end position="534"/>
    </location>
</feature>
<feature type="transmembrane region" description="Helical" evidence="5">
    <location>
        <begin position="139"/>
        <end position="160"/>
    </location>
</feature>
<feature type="transmembrane region" description="Helical" evidence="5">
    <location>
        <begin position="461"/>
        <end position="492"/>
    </location>
</feature>
<dbReference type="WBParaSite" id="ACRNAN_Path_151.g540.t1">
    <property type="protein sequence ID" value="ACRNAN_Path_151.g540.t1"/>
    <property type="gene ID" value="ACRNAN_Path_151.g540"/>
</dbReference>
<evidence type="ECO:0000256" key="1">
    <source>
        <dbReference type="ARBA" id="ARBA00022692"/>
    </source>
</evidence>
<proteinExistence type="predicted"/>
<evidence type="ECO:0000313" key="6">
    <source>
        <dbReference type="Proteomes" id="UP000887540"/>
    </source>
</evidence>
<evidence type="ECO:0000256" key="2">
    <source>
        <dbReference type="ARBA" id="ARBA00022989"/>
    </source>
</evidence>
<sequence>MYHVNDEVEILQKLGILANNLRSPYRMISSVLDVPKPSSSANSPVAKDDWKWDDDVDESEDDIVFDQNSLLDRNGTNIQIKRTSSLARHASAITPQEALRWKLLCLCSAFIVMGLSTSIFGLTLPEISKNTSRSNLMEFAQISVASGFGFLVGSVSLCILFTRLNAFLFLLVLLVASVPCTTLIIWVTSFNWVLLLSFGQGVMFGAIERGGFLMVHGLWNGNKRVFFALYFSISLGASLSAMLSTPVVYDRIHSHLSNYTRLKRAEPSGPLSLSRVEPTMPNMNFTTGFDETTVPQKAARPPAAIGNNVDPNTKTAENVEERRKAEEKKKQKELEKAINEAKESSPIPAISGDINEVKENIPIKAADTTPTTTTPSTTTTILTTTYVPTTTPTTSKPTPLIKQEPNKFMPPEENTVSLPTLPSRARNRQSSEEKSEPKSTITSMANHVRDGLKEVNTSARLAYMIIMGLSFVLMSPFIIGFCCCCIKLTMIADSRIAQLRMDANKAIPESFKIRALSATVLSIASAADAILLAFLPKFIMDHNQTDNNMEQNSLALFTTAFWIATSFARAIFILRPSLSISSKVIHIVYMLSIIFCYVFHHFLEKSEQILFFGIVTVAIFSANIPQAIIVWHHTLLDPSVYRLSRRYLASLSIGRMLGPILCAYWCDRTSTMVLFKLILVIHIVGYVFFIFLSRAVHSESRQRHIQQLGGEVSGQTTDSSKNGKTQKRKGPYRALLEEDDDDVDLEMDYIRRPSMSDSADEM</sequence>
<feature type="region of interest" description="Disordered" evidence="4">
    <location>
        <begin position="387"/>
        <end position="442"/>
    </location>
</feature>
<evidence type="ECO:0000313" key="7">
    <source>
        <dbReference type="WBParaSite" id="ACRNAN_Path_151.g540.t1"/>
    </source>
</evidence>
<accession>A0A914C1G4</accession>
<dbReference type="AlphaFoldDB" id="A0A914C1G4"/>